<evidence type="ECO:0000256" key="5">
    <source>
        <dbReference type="SAM" id="Phobius"/>
    </source>
</evidence>
<dbReference type="NCBIfam" id="NF045676">
    <property type="entry name" value="FeExpMbfA"/>
    <property type="match status" value="1"/>
</dbReference>
<feature type="transmembrane region" description="Helical" evidence="5">
    <location>
        <begin position="274"/>
        <end position="292"/>
    </location>
</feature>
<dbReference type="InterPro" id="IPR012347">
    <property type="entry name" value="Ferritin-like"/>
</dbReference>
<reference evidence="7 8" key="1">
    <citation type="submission" date="2021-01" db="EMBL/GenBank/DDBJ databases">
        <title>Draft genomes of Rhodovulum sulfidophilum.</title>
        <authorList>
            <person name="Guzman M.S."/>
        </authorList>
    </citation>
    <scope>NUCLEOTIDE SEQUENCE [LARGE SCALE GENOMIC DNA]</scope>
    <source>
        <strain evidence="7 8">AB35</strain>
    </source>
</reference>
<evidence type="ECO:0000313" key="8">
    <source>
        <dbReference type="Proteomes" id="UP000604473"/>
    </source>
</evidence>
<evidence type="ECO:0000256" key="1">
    <source>
        <dbReference type="ARBA" id="ARBA00004127"/>
    </source>
</evidence>
<feature type="transmembrane region" description="Helical" evidence="5">
    <location>
        <begin position="304"/>
        <end position="323"/>
    </location>
</feature>
<dbReference type="EMBL" id="JAESJJ010000001">
    <property type="protein sequence ID" value="MBL3607361.1"/>
    <property type="molecule type" value="Genomic_DNA"/>
</dbReference>
<keyword evidence="3 5" id="KW-1133">Transmembrane helix</keyword>
<comment type="caution">
    <text evidence="7">The sequence shown here is derived from an EMBL/GenBank/DDBJ whole genome shotgun (WGS) entry which is preliminary data.</text>
</comment>
<proteinExistence type="predicted"/>
<organism evidence="7 8">
    <name type="scientific">Rhodovulum sulfidophilum</name>
    <name type="common">Rhodobacter sulfidophilus</name>
    <dbReference type="NCBI Taxonomy" id="35806"/>
    <lineage>
        <taxon>Bacteria</taxon>
        <taxon>Pseudomonadati</taxon>
        <taxon>Pseudomonadota</taxon>
        <taxon>Alphaproteobacteria</taxon>
        <taxon>Rhodobacterales</taxon>
        <taxon>Paracoccaceae</taxon>
        <taxon>Rhodovulum</taxon>
    </lineage>
</organism>
<keyword evidence="2 5" id="KW-0812">Transmembrane</keyword>
<dbReference type="Pfam" id="PF01988">
    <property type="entry name" value="VIT1"/>
    <property type="match status" value="1"/>
</dbReference>
<dbReference type="InterPro" id="IPR008217">
    <property type="entry name" value="Ccc1_fam"/>
</dbReference>
<name>A0ABS1RMT6_RHOSU</name>
<dbReference type="Pfam" id="PF02915">
    <property type="entry name" value="Rubrerythrin"/>
    <property type="match status" value="1"/>
</dbReference>
<keyword evidence="4 5" id="KW-0472">Membrane</keyword>
<dbReference type="RefSeq" id="WP_202247014.1">
    <property type="nucleotide sequence ID" value="NZ_JAESJJ010000001.1"/>
</dbReference>
<evidence type="ECO:0000259" key="6">
    <source>
        <dbReference type="Pfam" id="PF02915"/>
    </source>
</evidence>
<protein>
    <submittedName>
        <fullName evidence="7">Rubrerythrin family protein</fullName>
    </submittedName>
</protein>
<dbReference type="PANTHER" id="PTHR33531">
    <property type="entry name" value="RUBRERYTHRIN SUBFAMILY"/>
    <property type="match status" value="1"/>
</dbReference>
<dbReference type="InterPro" id="IPR017040">
    <property type="entry name" value="UCP035918_rubreryth/DUF125"/>
</dbReference>
<sequence>MIPGLSQRRRFSDLSEQEVLALAISSEEDDARIYRSYAEQLRADYPDSARVFDAMAEEEDGHRRRLIDTHRARFGEAIPLLRREHVAGYYARRPVWLMRNLGIERIREEAERMEREAHDFYMRAAGRATDAATRKLLGDLAAAEAGHEAAADRLVETQLDTDAVERERRTAHRQFVLTWVQPGLAGLMDGSVSTLAPIFATAFATHDTGTTFLVGLAASVGAGISMGFTEAASDDGAISGRGSPLKRGIASGVMTALGGLGHALPYLIPHFWTATGIAMAVVFCELWVIAWIQKKYMDTPFFRAAFQVVLGGALVFAAGVLIGSG</sequence>
<dbReference type="CDD" id="cd02437">
    <property type="entry name" value="CCC1_like_1"/>
    <property type="match status" value="1"/>
</dbReference>
<keyword evidence="8" id="KW-1185">Reference proteome</keyword>
<evidence type="ECO:0000313" key="7">
    <source>
        <dbReference type="EMBL" id="MBL3607361.1"/>
    </source>
</evidence>
<dbReference type="InterPro" id="IPR003251">
    <property type="entry name" value="Rr_diiron-bd_dom"/>
</dbReference>
<gene>
    <name evidence="7" type="ORF">JMM60_00900</name>
</gene>
<dbReference type="SUPFAM" id="SSF47240">
    <property type="entry name" value="Ferritin-like"/>
    <property type="match status" value="1"/>
</dbReference>
<dbReference type="Proteomes" id="UP000604473">
    <property type="component" value="Unassembled WGS sequence"/>
</dbReference>
<dbReference type="Gene3D" id="1.20.1260.10">
    <property type="match status" value="1"/>
</dbReference>
<dbReference type="PIRSF" id="PIRSF035918">
    <property type="entry name" value="UCP035918_rubreryth_DUF125"/>
    <property type="match status" value="1"/>
</dbReference>
<comment type="subcellular location">
    <subcellularLocation>
        <location evidence="1">Endomembrane system</location>
        <topology evidence="1">Multi-pass membrane protein</topology>
    </subcellularLocation>
</comment>
<dbReference type="CDD" id="cd01045">
    <property type="entry name" value="Ferritin_like_AB"/>
    <property type="match status" value="1"/>
</dbReference>
<evidence type="ECO:0000256" key="4">
    <source>
        <dbReference type="ARBA" id="ARBA00023136"/>
    </source>
</evidence>
<evidence type="ECO:0000256" key="2">
    <source>
        <dbReference type="ARBA" id="ARBA00022692"/>
    </source>
</evidence>
<dbReference type="InterPro" id="IPR009078">
    <property type="entry name" value="Ferritin-like_SF"/>
</dbReference>
<dbReference type="PANTHER" id="PTHR33531:SF10">
    <property type="entry name" value="BLR7895 PROTEIN"/>
    <property type="match status" value="1"/>
</dbReference>
<evidence type="ECO:0000256" key="3">
    <source>
        <dbReference type="ARBA" id="ARBA00022989"/>
    </source>
</evidence>
<accession>A0ABS1RMT6</accession>
<feature type="domain" description="Rubrerythrin diiron-binding" evidence="6">
    <location>
        <begin position="18"/>
        <end position="154"/>
    </location>
</feature>